<evidence type="ECO:0000259" key="4">
    <source>
        <dbReference type="Pfam" id="PF22669"/>
    </source>
</evidence>
<accession>D8UM53</accession>
<keyword evidence="3" id="KW-1133">Transmembrane helix</keyword>
<dbReference type="KEGG" id="vcn:VOLCADRAFT_101258"/>
<dbReference type="SUPFAM" id="SSF56219">
    <property type="entry name" value="DNase I-like"/>
    <property type="match status" value="1"/>
</dbReference>
<feature type="domain" description="Inositol polyphosphate-related phosphatase" evidence="4">
    <location>
        <begin position="2"/>
        <end position="82"/>
    </location>
</feature>
<feature type="region of interest" description="Disordered" evidence="2">
    <location>
        <begin position="100"/>
        <end position="139"/>
    </location>
</feature>
<evidence type="ECO:0000313" key="5">
    <source>
        <dbReference type="EMBL" id="EFJ39196.1"/>
    </source>
</evidence>
<comment type="similarity">
    <text evidence="1">Belongs to the inositol polyphosphate 5-phosphatase family.</text>
</comment>
<name>D8UM53_VOLCA</name>
<gene>
    <name evidence="5" type="ORF">VOLCADRAFT_101258</name>
</gene>
<feature type="non-terminal residue" evidence="5">
    <location>
        <position position="1"/>
    </location>
</feature>
<dbReference type="PANTHER" id="PTHR11200">
    <property type="entry name" value="INOSITOL 5-PHOSPHATASE"/>
    <property type="match status" value="1"/>
</dbReference>
<dbReference type="GO" id="GO:0046856">
    <property type="term" value="P:phosphatidylinositol dephosphorylation"/>
    <property type="evidence" value="ECO:0007669"/>
    <property type="project" value="InterPro"/>
</dbReference>
<dbReference type="eggNOG" id="KOG0565">
    <property type="taxonomic scope" value="Eukaryota"/>
</dbReference>
<dbReference type="Pfam" id="PF22669">
    <property type="entry name" value="Exo_endo_phos2"/>
    <property type="match status" value="1"/>
</dbReference>
<dbReference type="EMBL" id="GL378863">
    <property type="protein sequence ID" value="EFJ39196.1"/>
    <property type="molecule type" value="Genomic_DNA"/>
</dbReference>
<dbReference type="InParanoid" id="D8UM53"/>
<dbReference type="PANTHER" id="PTHR11200:SF291">
    <property type="entry name" value="INOSITOL 5-PHOSPHATASE"/>
    <property type="match status" value="1"/>
</dbReference>
<keyword evidence="3" id="KW-0472">Membrane</keyword>
<evidence type="ECO:0000313" key="6">
    <source>
        <dbReference type="Proteomes" id="UP000001058"/>
    </source>
</evidence>
<feature type="non-terminal residue" evidence="5">
    <location>
        <position position="200"/>
    </location>
</feature>
<keyword evidence="6" id="KW-1185">Reference proteome</keyword>
<sequence>VDQLRREITAKRAFLGFTEGPINFEPSFKVLRRRGHEYTPQRSPAYCDRVLYRSNLPLKQIRVVSYFSASDIATSDHKPIGAALVVPTVWRTTVDETAAGFGRSQGPSGGNLAITPDGGGSMNPSGATGGGAPRAGAAASTTEAHRVDSDWMLSRTVFVLSYLVVSIVTYFVVFVSSYLVVSVVTYFVVITNVLRLAKIV</sequence>
<evidence type="ECO:0000256" key="3">
    <source>
        <dbReference type="SAM" id="Phobius"/>
    </source>
</evidence>
<evidence type="ECO:0000256" key="1">
    <source>
        <dbReference type="ARBA" id="ARBA00010768"/>
    </source>
</evidence>
<evidence type="ECO:0000256" key="2">
    <source>
        <dbReference type="SAM" id="MobiDB-lite"/>
    </source>
</evidence>
<feature type="transmembrane region" description="Helical" evidence="3">
    <location>
        <begin position="178"/>
        <end position="197"/>
    </location>
</feature>
<dbReference type="RefSeq" id="XP_002959739.1">
    <property type="nucleotide sequence ID" value="XM_002959693.1"/>
</dbReference>
<dbReference type="InterPro" id="IPR000300">
    <property type="entry name" value="IPPc"/>
</dbReference>
<feature type="compositionally biased region" description="Gly residues" evidence="2">
    <location>
        <begin position="117"/>
        <end position="133"/>
    </location>
</feature>
<dbReference type="InterPro" id="IPR036691">
    <property type="entry name" value="Endo/exonu/phosph_ase_sf"/>
</dbReference>
<dbReference type="OrthoDB" id="62798at2759"/>
<dbReference type="Gene3D" id="3.60.10.10">
    <property type="entry name" value="Endonuclease/exonuclease/phosphatase"/>
    <property type="match status" value="1"/>
</dbReference>
<proteinExistence type="inferred from homology"/>
<dbReference type="InterPro" id="IPR046985">
    <property type="entry name" value="IP5"/>
</dbReference>
<organism evidence="6">
    <name type="scientific">Volvox carteri f. nagariensis</name>
    <dbReference type="NCBI Taxonomy" id="3068"/>
    <lineage>
        <taxon>Eukaryota</taxon>
        <taxon>Viridiplantae</taxon>
        <taxon>Chlorophyta</taxon>
        <taxon>core chlorophytes</taxon>
        <taxon>Chlorophyceae</taxon>
        <taxon>CS clade</taxon>
        <taxon>Chlamydomonadales</taxon>
        <taxon>Volvocaceae</taxon>
        <taxon>Volvox</taxon>
    </lineage>
</organism>
<dbReference type="GeneID" id="9614695"/>
<dbReference type="GO" id="GO:0004439">
    <property type="term" value="F:phosphatidylinositol-4,5-bisphosphate 5-phosphatase activity"/>
    <property type="evidence" value="ECO:0007669"/>
    <property type="project" value="TreeGrafter"/>
</dbReference>
<protein>
    <recommendedName>
        <fullName evidence="4">Inositol polyphosphate-related phosphatase domain-containing protein</fullName>
    </recommendedName>
</protein>
<keyword evidence="3" id="KW-0812">Transmembrane</keyword>
<feature type="transmembrane region" description="Helical" evidence="3">
    <location>
        <begin position="152"/>
        <end position="172"/>
    </location>
</feature>
<reference evidence="5 6" key="1">
    <citation type="journal article" date="2010" name="Science">
        <title>Genomic analysis of organismal complexity in the multicellular green alga Volvox carteri.</title>
        <authorList>
            <person name="Prochnik S.E."/>
            <person name="Umen J."/>
            <person name="Nedelcu A.M."/>
            <person name="Hallmann A."/>
            <person name="Miller S.M."/>
            <person name="Nishii I."/>
            <person name="Ferris P."/>
            <person name="Kuo A."/>
            <person name="Mitros T."/>
            <person name="Fritz-Laylin L.K."/>
            <person name="Hellsten U."/>
            <person name="Chapman J."/>
            <person name="Simakov O."/>
            <person name="Rensing S.A."/>
            <person name="Terry A."/>
            <person name="Pangilinan J."/>
            <person name="Kapitonov V."/>
            <person name="Jurka J."/>
            <person name="Salamov A."/>
            <person name="Shapiro H."/>
            <person name="Schmutz J."/>
            <person name="Grimwood J."/>
            <person name="Lindquist E."/>
            <person name="Lucas S."/>
            <person name="Grigoriev I.V."/>
            <person name="Schmitt R."/>
            <person name="Kirk D."/>
            <person name="Rokhsar D.S."/>
        </authorList>
    </citation>
    <scope>NUCLEOTIDE SEQUENCE [LARGE SCALE GENOMIC DNA]</scope>
    <source>
        <strain evidence="6">f. Nagariensis / Eve</strain>
    </source>
</reference>
<dbReference type="STRING" id="3068.D8UM53"/>
<dbReference type="Proteomes" id="UP000001058">
    <property type="component" value="Unassembled WGS sequence"/>
</dbReference>
<dbReference type="AlphaFoldDB" id="D8UM53"/>